<dbReference type="PANTHER" id="PTHR35256">
    <property type="entry name" value="CHROMOSOME 8 OPEN READING FRAME 48"/>
    <property type="match status" value="1"/>
</dbReference>
<dbReference type="AlphaFoldDB" id="A0A5F8GGR6"/>
<protein>
    <submittedName>
        <fullName evidence="2">Uncharacterized protein</fullName>
    </submittedName>
</protein>
<name>A0A5F8GGR6_MONDO</name>
<accession>A0A5F8GGR6</accession>
<dbReference type="Pfam" id="PF15379">
    <property type="entry name" value="DUF4606"/>
    <property type="match status" value="1"/>
</dbReference>
<dbReference type="GeneTree" id="ENSGT00390000008508"/>
<feature type="compositionally biased region" description="Basic and acidic residues" evidence="1">
    <location>
        <begin position="74"/>
        <end position="89"/>
    </location>
</feature>
<keyword evidence="3" id="KW-1185">Reference proteome</keyword>
<dbReference type="InParanoid" id="A0A5F8GGR6"/>
<organism evidence="2 3">
    <name type="scientific">Monodelphis domestica</name>
    <name type="common">Gray short-tailed opossum</name>
    <dbReference type="NCBI Taxonomy" id="13616"/>
    <lineage>
        <taxon>Eukaryota</taxon>
        <taxon>Metazoa</taxon>
        <taxon>Chordata</taxon>
        <taxon>Craniata</taxon>
        <taxon>Vertebrata</taxon>
        <taxon>Euteleostomi</taxon>
        <taxon>Mammalia</taxon>
        <taxon>Metatheria</taxon>
        <taxon>Didelphimorphia</taxon>
        <taxon>Didelphidae</taxon>
        <taxon>Monodelphis</taxon>
    </lineage>
</organism>
<reference evidence="2" key="2">
    <citation type="submission" date="2025-08" db="UniProtKB">
        <authorList>
            <consortium name="Ensembl"/>
        </authorList>
    </citation>
    <scope>IDENTIFICATION</scope>
</reference>
<dbReference type="PANTHER" id="PTHR35256:SF1">
    <property type="entry name" value="EXPRESSED SEQUENCE AI429214"/>
    <property type="match status" value="1"/>
</dbReference>
<reference evidence="2" key="3">
    <citation type="submission" date="2025-09" db="UniProtKB">
        <authorList>
            <consortium name="Ensembl"/>
        </authorList>
    </citation>
    <scope>IDENTIFICATION</scope>
</reference>
<dbReference type="FunCoup" id="A0A5F8GGR6">
    <property type="interactions" value="9"/>
</dbReference>
<reference evidence="2 3" key="1">
    <citation type="journal article" date="2007" name="Nature">
        <title>Genome of the marsupial Monodelphis domestica reveals innovation in non-coding sequences.</title>
        <authorList>
            <person name="Mikkelsen T.S."/>
            <person name="Wakefield M.J."/>
            <person name="Aken B."/>
            <person name="Amemiya C.T."/>
            <person name="Chang J.L."/>
            <person name="Duke S."/>
            <person name="Garber M."/>
            <person name="Gentles A.J."/>
            <person name="Goodstadt L."/>
            <person name="Heger A."/>
            <person name="Jurka J."/>
            <person name="Kamal M."/>
            <person name="Mauceli E."/>
            <person name="Searle S.M."/>
            <person name="Sharpe T."/>
            <person name="Baker M.L."/>
            <person name="Batzer M.A."/>
            <person name="Benos P.V."/>
            <person name="Belov K."/>
            <person name="Clamp M."/>
            <person name="Cook A."/>
            <person name="Cuff J."/>
            <person name="Das R."/>
            <person name="Davidow L."/>
            <person name="Deakin J.E."/>
            <person name="Fazzari M.J."/>
            <person name="Glass J.L."/>
            <person name="Grabherr M."/>
            <person name="Greally J.M."/>
            <person name="Gu W."/>
            <person name="Hore T.A."/>
            <person name="Huttley G.A."/>
            <person name="Kleber M."/>
            <person name="Jirtle R.L."/>
            <person name="Koina E."/>
            <person name="Lee J.T."/>
            <person name="Mahony S."/>
            <person name="Marra M.A."/>
            <person name="Miller R.D."/>
            <person name="Nicholls R.D."/>
            <person name="Oda M."/>
            <person name="Papenfuss A.T."/>
            <person name="Parra Z.E."/>
            <person name="Pollock D.D."/>
            <person name="Ray D.A."/>
            <person name="Schein J.E."/>
            <person name="Speed T.P."/>
            <person name="Thompson K."/>
            <person name="VandeBerg J.L."/>
            <person name="Wade C.M."/>
            <person name="Walker J.A."/>
            <person name="Waters P.D."/>
            <person name="Webber C."/>
            <person name="Weidman J.R."/>
            <person name="Xie X."/>
            <person name="Zody M.C."/>
            <person name="Baldwin J."/>
            <person name="Abdouelleil A."/>
            <person name="Abdulkadir J."/>
            <person name="Abebe A."/>
            <person name="Abera B."/>
            <person name="Abreu J."/>
            <person name="Acer S.C."/>
            <person name="Aftuck L."/>
            <person name="Alexander A."/>
            <person name="An P."/>
            <person name="Anderson E."/>
            <person name="Anderson S."/>
            <person name="Arachi H."/>
            <person name="Azer M."/>
            <person name="Bachantsang P."/>
            <person name="Barry A."/>
            <person name="Bayul T."/>
            <person name="Berlin A."/>
            <person name="Bessette D."/>
            <person name="Bloom T."/>
            <person name="Bloom T."/>
            <person name="Boguslavskiy L."/>
            <person name="Bonnet C."/>
            <person name="Boukhgalter B."/>
            <person name="Bourzgui I."/>
            <person name="Brown A."/>
            <person name="Cahill P."/>
            <person name="Channer S."/>
            <person name="Cheshatsang Y."/>
            <person name="Chuda L."/>
            <person name="Citroen M."/>
            <person name="Collymore A."/>
            <person name="Cooke P."/>
            <person name="Costello M."/>
            <person name="D'Aco K."/>
            <person name="Daza R."/>
            <person name="De Haan G."/>
            <person name="DeGray S."/>
            <person name="DeMaso C."/>
            <person name="Dhargay N."/>
            <person name="Dooley K."/>
            <person name="Dooley E."/>
            <person name="Doricent M."/>
            <person name="Dorje P."/>
            <person name="Dorjee K."/>
            <person name="Dupes A."/>
            <person name="Elong R."/>
            <person name="Falk J."/>
            <person name="Farina A."/>
            <person name="Faro S."/>
            <person name="Ferguson D."/>
            <person name="Fisher S."/>
            <person name="Foley C.D."/>
            <person name="Franke A."/>
            <person name="Friedrich D."/>
            <person name="Gadbois L."/>
            <person name="Gearin G."/>
            <person name="Gearin C.R."/>
            <person name="Giannoukos G."/>
            <person name="Goode T."/>
            <person name="Graham J."/>
            <person name="Grandbois E."/>
            <person name="Grewal S."/>
            <person name="Gyaltsen K."/>
            <person name="Hafez N."/>
            <person name="Hagos B."/>
            <person name="Hall J."/>
            <person name="Henson C."/>
            <person name="Hollinger A."/>
            <person name="Honan T."/>
            <person name="Huard M.D."/>
            <person name="Hughes L."/>
            <person name="Hurhula B."/>
            <person name="Husby M.E."/>
            <person name="Kamat A."/>
            <person name="Kanga B."/>
            <person name="Kashin S."/>
            <person name="Khazanovich D."/>
            <person name="Kisner P."/>
            <person name="Lance K."/>
            <person name="Lara M."/>
            <person name="Lee W."/>
            <person name="Lennon N."/>
            <person name="Letendre F."/>
            <person name="LeVine R."/>
            <person name="Lipovsky A."/>
            <person name="Liu X."/>
            <person name="Liu J."/>
            <person name="Liu S."/>
            <person name="Lokyitsang T."/>
            <person name="Lokyitsang Y."/>
            <person name="Lubonja R."/>
            <person name="Lui A."/>
            <person name="MacDonald P."/>
            <person name="Magnisalis V."/>
            <person name="Maru K."/>
            <person name="Matthews C."/>
            <person name="McCusker W."/>
            <person name="McDonough S."/>
            <person name="Mehta T."/>
            <person name="Meldrim J."/>
            <person name="Meneus L."/>
            <person name="Mihai O."/>
            <person name="Mihalev A."/>
            <person name="Mihova T."/>
            <person name="Mittelman R."/>
            <person name="Mlenga V."/>
            <person name="Montmayeur A."/>
            <person name="Mulrain L."/>
            <person name="Navidi A."/>
            <person name="Naylor J."/>
            <person name="Negash T."/>
            <person name="Nguyen T."/>
            <person name="Nguyen N."/>
            <person name="Nicol R."/>
            <person name="Norbu C."/>
            <person name="Norbu N."/>
            <person name="Novod N."/>
            <person name="O'Neill B."/>
            <person name="Osman S."/>
            <person name="Markiewicz E."/>
            <person name="Oyono O.L."/>
            <person name="Patti C."/>
            <person name="Phunkhang P."/>
            <person name="Pierre F."/>
            <person name="Priest M."/>
            <person name="Raghuraman S."/>
            <person name="Rege F."/>
            <person name="Reyes R."/>
            <person name="Rise C."/>
            <person name="Rogov P."/>
            <person name="Ross K."/>
            <person name="Ryan E."/>
            <person name="Settipalli S."/>
            <person name="Shea T."/>
            <person name="Sherpa N."/>
            <person name="Shi L."/>
            <person name="Shih D."/>
            <person name="Sparrow T."/>
            <person name="Spaulding J."/>
            <person name="Stalker J."/>
            <person name="Stange-Thomann N."/>
            <person name="Stavropoulos S."/>
            <person name="Stone C."/>
            <person name="Strader C."/>
            <person name="Tesfaye S."/>
            <person name="Thomson T."/>
            <person name="Thoulutsang Y."/>
            <person name="Thoulutsang D."/>
            <person name="Topham K."/>
            <person name="Topping I."/>
            <person name="Tsamla T."/>
            <person name="Vassiliev H."/>
            <person name="Vo A."/>
            <person name="Wangchuk T."/>
            <person name="Wangdi T."/>
            <person name="Weiand M."/>
            <person name="Wilkinson J."/>
            <person name="Wilson A."/>
            <person name="Yadav S."/>
            <person name="Young G."/>
            <person name="Yu Q."/>
            <person name="Zembek L."/>
            <person name="Zhong D."/>
            <person name="Zimmer A."/>
            <person name="Zwirko Z."/>
            <person name="Jaffe D.B."/>
            <person name="Alvarez P."/>
            <person name="Brockman W."/>
            <person name="Butler J."/>
            <person name="Chin C."/>
            <person name="Gnerre S."/>
            <person name="MacCallum I."/>
            <person name="Graves J.A."/>
            <person name="Ponting C.P."/>
            <person name="Breen M."/>
            <person name="Samollow P.B."/>
            <person name="Lander E.S."/>
            <person name="Lindblad-Toh K."/>
        </authorList>
    </citation>
    <scope>NUCLEOTIDE SEQUENCE [LARGE SCALE GENOMIC DNA]</scope>
</reference>
<evidence type="ECO:0000313" key="2">
    <source>
        <dbReference type="Ensembl" id="ENSMODP00000046664.1"/>
    </source>
</evidence>
<dbReference type="Ensembl" id="ENSMODT00000053973.1">
    <property type="protein sequence ID" value="ENSMODP00000046664.1"/>
    <property type="gene ID" value="ENSMODG00000028633.2"/>
</dbReference>
<sequence>MLRELGEQGRGKRAKGLLANRAPLCSAAMSSGVSAWVLAPVPEDDAGQTQEECSSASSHYSSETLESCKEEEEVVVKEECQLAKGEPSDRSVPSAEFQAVSLASESHPVSKKPTPSFDDGDEPVSPLDSVAVEAKLNEMWIQVVKAKKGAAGQLQAGLTSPVAEHVRYHGGRSPYYEDVKPEVQRGPAGLESDSLPLNLPEVAEASKGALDALQSFCATERTPIGQQRNPQEAWSGRQQRLGAEKPRTLEMNSSVLSHVRNRLYLQNPRVTPNKASAVKEHENAQCLEYTKKKGEVGQKTFRRKKISFMDSALHKEKMEERRHAKDLLSLIEEVHQSLPRLPSDPEAIWKRWNSQGHVG</sequence>
<dbReference type="Proteomes" id="UP000002280">
    <property type="component" value="Chromosome X"/>
</dbReference>
<proteinExistence type="predicted"/>
<feature type="region of interest" description="Disordered" evidence="1">
    <location>
        <begin position="43"/>
        <end position="126"/>
    </location>
</feature>
<dbReference type="InterPro" id="IPR027932">
    <property type="entry name" value="DUF4606"/>
</dbReference>
<evidence type="ECO:0000256" key="1">
    <source>
        <dbReference type="SAM" id="MobiDB-lite"/>
    </source>
</evidence>
<dbReference type="Bgee" id="ENSMODG00000028633">
    <property type="expression patterns" value="Expressed in spermatid and 14 other cell types or tissues"/>
</dbReference>
<evidence type="ECO:0000313" key="3">
    <source>
        <dbReference type="Proteomes" id="UP000002280"/>
    </source>
</evidence>
<feature type="compositionally biased region" description="Low complexity" evidence="1">
    <location>
        <begin position="51"/>
        <end position="65"/>
    </location>
</feature>